<organism evidence="4 5">
    <name type="scientific">Aromia moschata</name>
    <dbReference type="NCBI Taxonomy" id="1265417"/>
    <lineage>
        <taxon>Eukaryota</taxon>
        <taxon>Metazoa</taxon>
        <taxon>Ecdysozoa</taxon>
        <taxon>Arthropoda</taxon>
        <taxon>Hexapoda</taxon>
        <taxon>Insecta</taxon>
        <taxon>Pterygota</taxon>
        <taxon>Neoptera</taxon>
        <taxon>Endopterygota</taxon>
        <taxon>Coleoptera</taxon>
        <taxon>Polyphaga</taxon>
        <taxon>Cucujiformia</taxon>
        <taxon>Chrysomeloidea</taxon>
        <taxon>Cerambycidae</taxon>
        <taxon>Cerambycinae</taxon>
        <taxon>Callichromatini</taxon>
        <taxon>Aromia</taxon>
    </lineage>
</organism>
<reference evidence="4" key="1">
    <citation type="journal article" date="2023" name="Insect Mol. Biol.">
        <title>Genome sequencing provides insights into the evolution of gene families encoding plant cell wall-degrading enzymes in longhorned beetles.</title>
        <authorList>
            <person name="Shin N.R."/>
            <person name="Okamura Y."/>
            <person name="Kirsch R."/>
            <person name="Pauchet Y."/>
        </authorList>
    </citation>
    <scope>NUCLEOTIDE SEQUENCE</scope>
    <source>
        <strain evidence="4">AMC_N1</strain>
    </source>
</reference>
<dbReference type="GO" id="GO:0008270">
    <property type="term" value="F:zinc ion binding"/>
    <property type="evidence" value="ECO:0007669"/>
    <property type="project" value="UniProtKB-KW"/>
</dbReference>
<dbReference type="Gene3D" id="2.30.30.850">
    <property type="match status" value="1"/>
</dbReference>
<gene>
    <name evidence="4" type="ORF">NQ318_003808</name>
</gene>
<dbReference type="SUPFAM" id="SSF52949">
    <property type="entry name" value="Macro domain-like"/>
    <property type="match status" value="1"/>
</dbReference>
<keyword evidence="1" id="KW-0862">Zinc</keyword>
<dbReference type="CDD" id="cd02901">
    <property type="entry name" value="Macro_Poa1p-like"/>
    <property type="match status" value="1"/>
</dbReference>
<keyword evidence="1" id="KW-0479">Metal-binding</keyword>
<name>A0AAV8X1E4_9CUCU</name>
<feature type="domain" description="C3H1-type" evidence="3">
    <location>
        <begin position="621"/>
        <end position="648"/>
    </location>
</feature>
<evidence type="ECO:0000259" key="3">
    <source>
        <dbReference type="PROSITE" id="PS50103"/>
    </source>
</evidence>
<dbReference type="InterPro" id="IPR043472">
    <property type="entry name" value="Macro_dom-like"/>
</dbReference>
<dbReference type="Gene3D" id="3.40.220.10">
    <property type="entry name" value="Leucine Aminopeptidase, subunit E, domain 1"/>
    <property type="match status" value="1"/>
</dbReference>
<dbReference type="EMBL" id="JAPWTK010001435">
    <property type="protein sequence ID" value="KAJ8932534.1"/>
    <property type="molecule type" value="Genomic_DNA"/>
</dbReference>
<protein>
    <recommendedName>
        <fullName evidence="3">C3H1-type domain-containing protein</fullName>
    </recommendedName>
</protein>
<dbReference type="Pfam" id="PF22938">
    <property type="entry name" value="Integrase_p58_C"/>
    <property type="match status" value="1"/>
</dbReference>
<accession>A0AAV8X1E4</accession>
<dbReference type="PROSITE" id="PS50103">
    <property type="entry name" value="ZF_C3H1"/>
    <property type="match status" value="1"/>
</dbReference>
<keyword evidence="1" id="KW-0863">Zinc-finger</keyword>
<dbReference type="AlphaFoldDB" id="A0AAV8X1E4"/>
<evidence type="ECO:0000256" key="1">
    <source>
        <dbReference type="PROSITE-ProRule" id="PRU00723"/>
    </source>
</evidence>
<proteinExistence type="predicted"/>
<dbReference type="InterPro" id="IPR054465">
    <property type="entry name" value="Integrase_p58-like_C"/>
</dbReference>
<feature type="coiled-coil region" evidence="2">
    <location>
        <begin position="81"/>
        <end position="108"/>
    </location>
</feature>
<keyword evidence="2" id="KW-0175">Coiled coil</keyword>
<feature type="zinc finger region" description="C3H1-type" evidence="1">
    <location>
        <begin position="621"/>
        <end position="648"/>
    </location>
</feature>
<dbReference type="PANTHER" id="PTHR45823">
    <property type="entry name" value="T-SNARE COILED-COIL HOMOLOGY DOMAIN-CONTAINING PROTEIN"/>
    <property type="match status" value="1"/>
</dbReference>
<evidence type="ECO:0000313" key="4">
    <source>
        <dbReference type="EMBL" id="KAJ8932534.1"/>
    </source>
</evidence>
<dbReference type="InterPro" id="IPR000571">
    <property type="entry name" value="Znf_CCCH"/>
</dbReference>
<keyword evidence="5" id="KW-1185">Reference proteome</keyword>
<sequence length="678" mass="77900">MKPPQFDGKSSWVNYLRQFEAAAKANGWSLAEKATALTLALRGDATDILQTLSLEEQEDYHQLVRHLEMRYGQSHLEHVYHSQLKNRYQKSNESLQEFEADIARLVRLAYSSTPENVMERLAVQAFLDGLRDTETRQALTLARPSKLVDALARALEFEAAKESCRRQATIRKMEEDLEEGTCNEAEIRRVAKEILDKRPIRRWNGAKDVVRRRLTVVNDDWQPDELLRDQENDPNLKPIVNWKKEGRKPTWEEVSRYSPTVKSYWAQWNSLVLSDGLLKRVLEKSDAYRSSVHETTGQTPASIVMGRELRLPCDLKFGCTPGDDVAGEDYGSTLRQRMDDIHERVRSNIQGASDRMKETYDINANDGRYQPGNQVWLYNPQRRRGLSPKLQSSWEGPYEVVTRINDVVYRIQKLPRGKPRVVHFNRLAPFAGSNDEQAEARVRHVSPPDGEISFEEFMSLHSNGQKARYGVTREEPRDLFQTPADFCLAHCVAADLRMSRGIALTFKKAFGQLGELRRQRPEVGRVLQITAAEQEKERSVFYLVTKQLSHHKPTYQTVWDTLVELRDVLLSQSISSLAIPKIASGLDGLDWRVIRSMLEVLFRFTGIEILVCCYNPRRSLNEKTVDCFFYQTSRCKNGSFCRYRHRPGDDTIRDEMSLRRGAVLRTLGQSAPACFDAG</sequence>
<evidence type="ECO:0000313" key="5">
    <source>
        <dbReference type="Proteomes" id="UP001162162"/>
    </source>
</evidence>
<dbReference type="Proteomes" id="UP001162162">
    <property type="component" value="Unassembled WGS sequence"/>
</dbReference>
<comment type="caution">
    <text evidence="4">The sequence shown here is derived from an EMBL/GenBank/DDBJ whole genome shotgun (WGS) entry which is preliminary data.</text>
</comment>
<dbReference type="SMART" id="SM00356">
    <property type="entry name" value="ZnF_C3H1"/>
    <property type="match status" value="1"/>
</dbReference>
<evidence type="ECO:0000256" key="2">
    <source>
        <dbReference type="SAM" id="Coils"/>
    </source>
</evidence>
<dbReference type="PANTHER" id="PTHR45823:SF1">
    <property type="entry name" value="T-SNARE COILED-COIL HOMOLOGY DOMAIN-CONTAINING PROTEIN"/>
    <property type="match status" value="1"/>
</dbReference>